<dbReference type="RefSeq" id="WP_102244360.1">
    <property type="nucleotide sequence ID" value="NZ_CP025704.1"/>
</dbReference>
<reference evidence="1 2" key="1">
    <citation type="submission" date="2018-01" db="EMBL/GenBank/DDBJ databases">
        <title>Complete genome sequence of Bacteriovorax stolpii DSM12778.</title>
        <authorList>
            <person name="Tang B."/>
            <person name="Chang J."/>
        </authorList>
    </citation>
    <scope>NUCLEOTIDE SEQUENCE [LARGE SCALE GENOMIC DNA]</scope>
    <source>
        <strain evidence="1 2">DSM 12778</strain>
    </source>
</reference>
<name>A0A2K9NU73_BACTC</name>
<keyword evidence="2" id="KW-1185">Reference proteome</keyword>
<dbReference type="PANTHER" id="PTHR46825">
    <property type="entry name" value="D-ALANYL-D-ALANINE-CARBOXYPEPTIDASE/ENDOPEPTIDASE AMPH"/>
    <property type="match status" value="1"/>
</dbReference>
<sequence length="478" mass="54160">MKVVALALSLLSLNAWAISKEDIGALNELFIKTIEKNEKRAHTGVAVSVFTANEIIMQKGYGFADAQKETPVTNHTAFAIGSTTKAFTSLGLKLLENEGHLKLTDKVSEHLIDFQLANQKISEQVTIEDLLSHRIGLPRHDFAWYLTDFTQDDLYSRLKFYNFPVGAEEKFRKTFEYNNLMYMVAGKVIEESSGKSWPDYIQQAVLNPLEMKDTSFGKAKAGLDVATPYLHDKAIAYKEISNIASAGNMYSTTTDMTKWIQSFLQKKWKGVDDLTNARIGLDNENPDLKYGYALGWMTNTMNPKASWFFHGGNIDGFSAMVLFSYELNVGTVVLVNDNASELNDLLVTDLLRYELVRKPVDKDFNSIKKRFLFPKLDQINLASLPLTTKSEKVMDEVTLFENPGYGVLKSFSKDGKDYLAYFKNVWEIKEMVDDTFNYSFPLEIAGQVYEYPMLIEQGRISIPFQPGTPFVKFSLTKE</sequence>
<accession>A0A2K9NU73</accession>
<evidence type="ECO:0000313" key="2">
    <source>
        <dbReference type="Proteomes" id="UP000235584"/>
    </source>
</evidence>
<dbReference type="InterPro" id="IPR050491">
    <property type="entry name" value="AmpC-like"/>
</dbReference>
<evidence type="ECO:0000313" key="1">
    <source>
        <dbReference type="EMBL" id="AUN99069.1"/>
    </source>
</evidence>
<dbReference type="Gene3D" id="3.40.710.10">
    <property type="entry name" value="DD-peptidase/beta-lactamase superfamily"/>
    <property type="match status" value="1"/>
</dbReference>
<dbReference type="Proteomes" id="UP000235584">
    <property type="component" value="Chromosome"/>
</dbReference>
<dbReference type="KEGG" id="bsto:C0V70_13340"/>
<dbReference type="InterPro" id="IPR001466">
    <property type="entry name" value="Beta-lactam-related"/>
</dbReference>
<protein>
    <submittedName>
        <fullName evidence="1">Uncharacterized protein</fullName>
    </submittedName>
</protein>
<dbReference type="Pfam" id="PF00144">
    <property type="entry name" value="Beta-lactamase"/>
    <property type="match status" value="1"/>
</dbReference>
<dbReference type="OrthoDB" id="5288296at2"/>
<proteinExistence type="predicted"/>
<gene>
    <name evidence="1" type="ORF">C0V70_13340</name>
</gene>
<dbReference type="InterPro" id="IPR012338">
    <property type="entry name" value="Beta-lactam/transpept-like"/>
</dbReference>
<dbReference type="PANTHER" id="PTHR46825:SF15">
    <property type="entry name" value="BETA-LACTAMASE-RELATED DOMAIN-CONTAINING PROTEIN"/>
    <property type="match status" value="1"/>
</dbReference>
<dbReference type="SUPFAM" id="SSF56601">
    <property type="entry name" value="beta-lactamase/transpeptidase-like"/>
    <property type="match status" value="1"/>
</dbReference>
<dbReference type="EMBL" id="CP025704">
    <property type="protein sequence ID" value="AUN99069.1"/>
    <property type="molecule type" value="Genomic_DNA"/>
</dbReference>
<dbReference type="AlphaFoldDB" id="A0A2K9NU73"/>
<organism evidence="1 2">
    <name type="scientific">Bacteriovorax stolpii</name>
    <name type="common">Bdellovibrio stolpii</name>
    <dbReference type="NCBI Taxonomy" id="960"/>
    <lineage>
        <taxon>Bacteria</taxon>
        <taxon>Pseudomonadati</taxon>
        <taxon>Bdellovibrionota</taxon>
        <taxon>Bacteriovoracia</taxon>
        <taxon>Bacteriovoracales</taxon>
        <taxon>Bacteriovoracaceae</taxon>
        <taxon>Bacteriovorax</taxon>
    </lineage>
</organism>